<protein>
    <submittedName>
        <fullName evidence="2">Uncharacterized protein</fullName>
    </submittedName>
</protein>
<evidence type="ECO:0000313" key="2">
    <source>
        <dbReference type="EMBL" id="KAJ4326724.1"/>
    </source>
</evidence>
<dbReference type="Proteomes" id="UP001140502">
    <property type="component" value="Unassembled WGS sequence"/>
</dbReference>
<sequence length="441" mass="47961">MVTSRGLFLLALCSVAFAAECFQSQKRTTTIPTADQIRAVFQIPGLLEDICDGNWRIGNEQQLQNTFNHGWLWGGFWTFEGELYNISNANHPHSPLLSGDDGGPGNLEPNSGPCDYPKHNPATFVDSDAAQYLQDFLAANGDGTAEEPSCDVIPSNNCFPSKDCREYTSTEFYYVRLVSGLVNQFFARAHEELQDQTILHILAIDKIIADFKPNLADGVDPNILNTMAGALTMAGAVAGAAPGPAGDILNLFGGVMTIAGANIPAPKPVADDWDPTAVILSMPWMGESESVNLHNALDETVRLMNQGLVGAILKAMGYLVIAIKNLSEFECSEKAGAQYIDNDCYAVSTGCHDLAYKDMDTDKIKLLPTEYGIDMIQFFKNVRECRGLGADPDPGAVSDTAYPVCFFNLDFKETNLYHGETCPLPEVNIPCTTFVYHKPCG</sequence>
<organism evidence="2 3">
    <name type="scientific">Fusarium piperis</name>
    <dbReference type="NCBI Taxonomy" id="1435070"/>
    <lineage>
        <taxon>Eukaryota</taxon>
        <taxon>Fungi</taxon>
        <taxon>Dikarya</taxon>
        <taxon>Ascomycota</taxon>
        <taxon>Pezizomycotina</taxon>
        <taxon>Sordariomycetes</taxon>
        <taxon>Hypocreomycetidae</taxon>
        <taxon>Hypocreales</taxon>
        <taxon>Nectriaceae</taxon>
        <taxon>Fusarium</taxon>
        <taxon>Fusarium solani species complex</taxon>
    </lineage>
</organism>
<keyword evidence="3" id="KW-1185">Reference proteome</keyword>
<proteinExistence type="predicted"/>
<dbReference type="OrthoDB" id="5053671at2759"/>
<dbReference type="AlphaFoldDB" id="A0A9W8WIF2"/>
<evidence type="ECO:0000256" key="1">
    <source>
        <dbReference type="SAM" id="SignalP"/>
    </source>
</evidence>
<keyword evidence="1" id="KW-0732">Signal</keyword>
<comment type="caution">
    <text evidence="2">The sequence shown here is derived from an EMBL/GenBank/DDBJ whole genome shotgun (WGS) entry which is preliminary data.</text>
</comment>
<evidence type="ECO:0000313" key="3">
    <source>
        <dbReference type="Proteomes" id="UP001140502"/>
    </source>
</evidence>
<accession>A0A9W8WIF2</accession>
<name>A0A9W8WIF2_9HYPO</name>
<reference evidence="2" key="1">
    <citation type="submission" date="2022-10" db="EMBL/GenBank/DDBJ databases">
        <title>Tapping the CABI collections for fungal endophytes: first genome assemblies for Collariella, Neodidymelliopsis, Ascochyta clinopodiicola, Didymella pomorum, Didymosphaeria variabile, Neocosmospora piperis and Neocucurbitaria cava.</title>
        <authorList>
            <person name="Hill R."/>
        </authorList>
    </citation>
    <scope>NUCLEOTIDE SEQUENCE</scope>
    <source>
        <strain evidence="2">IMI 366586</strain>
    </source>
</reference>
<gene>
    <name evidence="2" type="ORF">N0V84_002841</name>
</gene>
<feature type="chain" id="PRO_5040911540" evidence="1">
    <location>
        <begin position="19"/>
        <end position="441"/>
    </location>
</feature>
<feature type="signal peptide" evidence="1">
    <location>
        <begin position="1"/>
        <end position="18"/>
    </location>
</feature>
<dbReference type="EMBL" id="JAPEUR010000037">
    <property type="protein sequence ID" value="KAJ4326724.1"/>
    <property type="molecule type" value="Genomic_DNA"/>
</dbReference>